<dbReference type="RefSeq" id="WP_136358816.1">
    <property type="nucleotide sequence ID" value="NZ_CP046266.1"/>
</dbReference>
<evidence type="ECO:0000313" key="2">
    <source>
        <dbReference type="EMBL" id="THF74863.1"/>
    </source>
</evidence>
<dbReference type="InterPro" id="IPR036866">
    <property type="entry name" value="RibonucZ/Hydroxyglut_hydro"/>
</dbReference>
<dbReference type="EMBL" id="SSNT01000032">
    <property type="protein sequence ID" value="THF74863.1"/>
    <property type="molecule type" value="Genomic_DNA"/>
</dbReference>
<dbReference type="PANTHER" id="PTHR42951:SF9">
    <property type="entry name" value="METAL-DEPENDENT HYDROLASE"/>
    <property type="match status" value="1"/>
</dbReference>
<dbReference type="PANTHER" id="PTHR42951">
    <property type="entry name" value="METALLO-BETA-LACTAMASE DOMAIN-CONTAINING"/>
    <property type="match status" value="1"/>
</dbReference>
<gene>
    <name evidence="2" type="ORF">E6W99_24635</name>
</gene>
<comment type="caution">
    <text evidence="2">The sequence shown here is derived from an EMBL/GenBank/DDBJ whole genome shotgun (WGS) entry which is preliminary data.</text>
</comment>
<dbReference type="AlphaFoldDB" id="A0A4S4BL34"/>
<accession>A0A4S4BL34</accession>
<dbReference type="Pfam" id="PF00753">
    <property type="entry name" value="Lactamase_B"/>
    <property type="match status" value="1"/>
</dbReference>
<feature type="domain" description="Metallo-beta-lactamase" evidence="1">
    <location>
        <begin position="21"/>
        <end position="213"/>
    </location>
</feature>
<dbReference type="Proteomes" id="UP000310334">
    <property type="component" value="Unassembled WGS sequence"/>
</dbReference>
<dbReference type="Gene3D" id="3.60.15.10">
    <property type="entry name" value="Ribonuclease Z/Hydroxyacylglutathione hydrolase-like"/>
    <property type="match status" value="1"/>
</dbReference>
<dbReference type="SUPFAM" id="SSF56281">
    <property type="entry name" value="Metallo-hydrolase/oxidoreductase"/>
    <property type="match status" value="1"/>
</dbReference>
<dbReference type="SMART" id="SM00849">
    <property type="entry name" value="Lactamase_B"/>
    <property type="match status" value="1"/>
</dbReference>
<keyword evidence="2" id="KW-0378">Hydrolase</keyword>
<organism evidence="2 3">
    <name type="scientific">Metabacillus sediminilitoris</name>
    <dbReference type="NCBI Taxonomy" id="2567941"/>
    <lineage>
        <taxon>Bacteria</taxon>
        <taxon>Bacillati</taxon>
        <taxon>Bacillota</taxon>
        <taxon>Bacilli</taxon>
        <taxon>Bacillales</taxon>
        <taxon>Bacillaceae</taxon>
        <taxon>Metabacillus</taxon>
    </lineage>
</organism>
<dbReference type="GO" id="GO:0016787">
    <property type="term" value="F:hydrolase activity"/>
    <property type="evidence" value="ECO:0007669"/>
    <property type="project" value="UniProtKB-KW"/>
</dbReference>
<proteinExistence type="predicted"/>
<keyword evidence="3" id="KW-1185">Reference proteome</keyword>
<evidence type="ECO:0000259" key="1">
    <source>
        <dbReference type="SMART" id="SM00849"/>
    </source>
</evidence>
<reference evidence="2 3" key="1">
    <citation type="submission" date="2019-04" db="EMBL/GenBank/DDBJ databases">
        <title>Bacillus sediminilitoris sp. nov., isolated from a tidal flat sediment on the East China Sea.</title>
        <authorList>
            <person name="Wei Y."/>
            <person name="Mao H."/>
            <person name="Fang J."/>
        </authorList>
    </citation>
    <scope>NUCLEOTIDE SEQUENCE [LARGE SCALE GENOMIC DNA]</scope>
    <source>
        <strain evidence="2 3">DSL-17</strain>
    </source>
</reference>
<dbReference type="CDD" id="cd07721">
    <property type="entry name" value="yflN-like_MBL-fold"/>
    <property type="match status" value="1"/>
</dbReference>
<name>A0A4S4BL34_9BACI</name>
<evidence type="ECO:0000313" key="3">
    <source>
        <dbReference type="Proteomes" id="UP000310334"/>
    </source>
</evidence>
<protein>
    <submittedName>
        <fullName evidence="2">MBL fold metallo-hydrolase</fullName>
    </submittedName>
</protein>
<dbReference type="InterPro" id="IPR001279">
    <property type="entry name" value="Metallo-B-lactamas"/>
</dbReference>
<dbReference type="OrthoDB" id="9802248at2"/>
<dbReference type="InterPro" id="IPR050855">
    <property type="entry name" value="NDM-1-like"/>
</dbReference>
<sequence>MQVTQVNMMYKITFYNSKGLSVNCYLVEENEYFTLIDTAMEEHAENILRVAKDLGKPITNIILTHAHHDHIGGLDTMKQLISHSTVYISHREAPLMNGDLSLNEDEPKTPIRGIFPKKITSKADILLQDGERIGSLLALFTPGHTPGSMSFIDTRNHALIAGDAFQTIGGLAVAGQIRESFPFPAKGTWNKEIALKSARKIQSYNPSLLAVGHGEIVNQPHADISMAIAETEQNLNQEKNS</sequence>